<proteinExistence type="predicted"/>
<accession>A0A1R1SNS4</accession>
<dbReference type="PROSITE" id="PS51257">
    <property type="entry name" value="PROKAR_LIPOPROTEIN"/>
    <property type="match status" value="1"/>
</dbReference>
<evidence type="ECO:0008006" key="4">
    <source>
        <dbReference type="Google" id="ProtNLM"/>
    </source>
</evidence>
<dbReference type="STRING" id="67365.GCA_001704635_07401"/>
<dbReference type="Proteomes" id="UP000186168">
    <property type="component" value="Unassembled WGS sequence"/>
</dbReference>
<reference evidence="2 3" key="1">
    <citation type="submission" date="2013-05" db="EMBL/GenBank/DDBJ databases">
        <title>Genome sequence of Streptomyces sparsogenes DSM 40356.</title>
        <authorList>
            <person name="Coyne S."/>
            <person name="Seebeck F.P."/>
        </authorList>
    </citation>
    <scope>NUCLEOTIDE SEQUENCE [LARGE SCALE GENOMIC DNA]</scope>
    <source>
        <strain evidence="2 3">DSM 40356</strain>
    </source>
</reference>
<protein>
    <recommendedName>
        <fullName evidence="4">Lipoprotein</fullName>
    </recommendedName>
</protein>
<comment type="caution">
    <text evidence="2">The sequence shown here is derived from an EMBL/GenBank/DDBJ whole genome shotgun (WGS) entry which is preliminary data.</text>
</comment>
<evidence type="ECO:0000256" key="1">
    <source>
        <dbReference type="SAM" id="MobiDB-lite"/>
    </source>
</evidence>
<evidence type="ECO:0000313" key="3">
    <source>
        <dbReference type="Proteomes" id="UP000186168"/>
    </source>
</evidence>
<gene>
    <name evidence="2" type="ORF">SPAR_08341</name>
</gene>
<organism evidence="2 3">
    <name type="scientific">Streptomyces sparsogenes DSM 40356</name>
    <dbReference type="NCBI Taxonomy" id="1331668"/>
    <lineage>
        <taxon>Bacteria</taxon>
        <taxon>Bacillati</taxon>
        <taxon>Actinomycetota</taxon>
        <taxon>Actinomycetes</taxon>
        <taxon>Kitasatosporales</taxon>
        <taxon>Streptomycetaceae</taxon>
        <taxon>Streptomyces</taxon>
    </lineage>
</organism>
<keyword evidence="3" id="KW-1185">Reference proteome</keyword>
<dbReference type="GeneID" id="96744835"/>
<feature type="region of interest" description="Disordered" evidence="1">
    <location>
        <begin position="192"/>
        <end position="216"/>
    </location>
</feature>
<dbReference type="AlphaFoldDB" id="A0A1R1SNS4"/>
<sequence>MKHGLTTAIAALAIAVGATGCTSGGEDGAPRSGTQRLATAKACADGTYTWLNVSRRMALTDLTAGTHYDKGDKINTKGVKEVARYTRSVSTRGAALPEKRLIRDLARHLKTGLYGDGTTMADDLPRTTEYDKQTVSAEQTAEASGRYVTGRAADLVEADYRYVCGGRTVSSGHVVTWAHVNEMIIFSCDEKPAKNADEGEREAARLGCREGDPARS</sequence>
<dbReference type="EMBL" id="ASQP01000121">
    <property type="protein sequence ID" value="OMI39950.1"/>
    <property type="molecule type" value="Genomic_DNA"/>
</dbReference>
<evidence type="ECO:0000313" key="2">
    <source>
        <dbReference type="EMBL" id="OMI39950.1"/>
    </source>
</evidence>
<dbReference type="RefSeq" id="WP_065964028.1">
    <property type="nucleotide sequence ID" value="NZ_ASQP01000121.1"/>
</dbReference>
<name>A0A1R1SNS4_9ACTN</name>